<evidence type="ECO:0000313" key="1">
    <source>
        <dbReference type="EMBL" id="KAL2455303.1"/>
    </source>
</evidence>
<sequence length="110" mass="12510">MDDNQIVGDSLVHDLLFLLTHATQDVEVMQGCIFSHMPEGLSNRRIEDIEKVLAVYNKNVCNSSLVRASQRLVTDLKVVEDEKSKEVSHLKKKISNLKKSYEALEARVKE</sequence>
<dbReference type="AlphaFoldDB" id="A0ABD1NW01"/>
<evidence type="ECO:0000313" key="2">
    <source>
        <dbReference type="Proteomes" id="UP001604277"/>
    </source>
</evidence>
<comment type="caution">
    <text evidence="1">The sequence shown here is derived from an EMBL/GenBank/DDBJ whole genome shotgun (WGS) entry which is preliminary data.</text>
</comment>
<proteinExistence type="predicted"/>
<dbReference type="EMBL" id="JBFOLJ010000123">
    <property type="protein sequence ID" value="KAL2455303.1"/>
    <property type="molecule type" value="Genomic_DNA"/>
</dbReference>
<keyword evidence="2" id="KW-1185">Reference proteome</keyword>
<name>A0ABD1NW01_9LAMI</name>
<accession>A0ABD1NW01</accession>
<organism evidence="1 2">
    <name type="scientific">Forsythia ovata</name>
    <dbReference type="NCBI Taxonomy" id="205694"/>
    <lineage>
        <taxon>Eukaryota</taxon>
        <taxon>Viridiplantae</taxon>
        <taxon>Streptophyta</taxon>
        <taxon>Embryophyta</taxon>
        <taxon>Tracheophyta</taxon>
        <taxon>Spermatophyta</taxon>
        <taxon>Magnoliopsida</taxon>
        <taxon>eudicotyledons</taxon>
        <taxon>Gunneridae</taxon>
        <taxon>Pentapetalae</taxon>
        <taxon>asterids</taxon>
        <taxon>lamiids</taxon>
        <taxon>Lamiales</taxon>
        <taxon>Oleaceae</taxon>
        <taxon>Forsythieae</taxon>
        <taxon>Forsythia</taxon>
    </lineage>
</organism>
<protein>
    <submittedName>
        <fullName evidence="1">Uncharacterized protein</fullName>
    </submittedName>
</protein>
<dbReference type="Proteomes" id="UP001604277">
    <property type="component" value="Unassembled WGS sequence"/>
</dbReference>
<gene>
    <name evidence="1" type="ORF">Fot_57660</name>
</gene>
<reference evidence="2" key="1">
    <citation type="submission" date="2024-07" db="EMBL/GenBank/DDBJ databases">
        <title>Two chromosome-level genome assemblies of Korean endemic species Abeliophyllum distichum and Forsythia ovata (Oleaceae).</title>
        <authorList>
            <person name="Jang H."/>
        </authorList>
    </citation>
    <scope>NUCLEOTIDE SEQUENCE [LARGE SCALE GENOMIC DNA]</scope>
</reference>